<feature type="compositionally biased region" description="Pro residues" evidence="5">
    <location>
        <begin position="91"/>
        <end position="118"/>
    </location>
</feature>
<feature type="domain" description="Peripheral subunit-binding (PSBD)" evidence="7">
    <location>
        <begin position="123"/>
        <end position="160"/>
    </location>
</feature>
<sequence>MADILMPSLGADMESGRLAEWLIKPGDSVAHGDVIAVVETQKGAIEIEAFDSGRVASLEIAEGEEVPVGTVIARLGAPGEATAAAPASAPSAPPPAAPAPAPSAPAPTPVAAPSPAPAGPRRRVSPAARRLAETLGVDLAGVEGRGPQGAVVSSDVRRAAETTRAAAPAATQQPARRRGLDLEEMRKAIAAAMARSKREIPHYYLATRVDLQAASDWLARRNAERPPEARLLISVLFLKATALALRDHGAFNGTYEEGAFRPGSGVHVGSAVAIRGGGLIAPAIHEVDHLDLDALMAKLRDLVERVRRGGLRSSELTDPTITVSSLGERGVESLFGVIYPPQVALLGFGRVSDQVVALDGAPAVRPTVELSLAADHRVTDGHRGGLFLRRIADLLQEPEQL</sequence>
<evidence type="ECO:0000313" key="9">
    <source>
        <dbReference type="Proteomes" id="UP000192917"/>
    </source>
</evidence>
<protein>
    <recommendedName>
        <fullName evidence="4">Dihydrolipoamide acetyltransferase component of pyruvate dehydrogenase complex</fullName>
        <ecNumber evidence="4">2.3.1.-</ecNumber>
    </recommendedName>
</protein>
<dbReference type="CDD" id="cd06849">
    <property type="entry name" value="lipoyl_domain"/>
    <property type="match status" value="1"/>
</dbReference>
<dbReference type="AlphaFoldDB" id="A0A1Y6CP10"/>
<name>A0A1Y6CP10_9PROT</name>
<evidence type="ECO:0000256" key="3">
    <source>
        <dbReference type="ARBA" id="ARBA00022823"/>
    </source>
</evidence>
<evidence type="ECO:0000313" key="8">
    <source>
        <dbReference type="EMBL" id="SMF80994.1"/>
    </source>
</evidence>
<keyword evidence="8" id="KW-0670">Pyruvate</keyword>
<dbReference type="PANTHER" id="PTHR23151">
    <property type="entry name" value="DIHYDROLIPOAMIDE ACETYL/SUCCINYL-TRANSFERASE-RELATED"/>
    <property type="match status" value="1"/>
</dbReference>
<dbReference type="InterPro" id="IPR003016">
    <property type="entry name" value="2-oxoA_DH_lipoyl-BS"/>
</dbReference>
<dbReference type="EMBL" id="FWZX01000042">
    <property type="protein sequence ID" value="SMF80994.1"/>
    <property type="molecule type" value="Genomic_DNA"/>
</dbReference>
<dbReference type="Pfam" id="PF00198">
    <property type="entry name" value="2-oxoacid_dh"/>
    <property type="match status" value="1"/>
</dbReference>
<dbReference type="PANTHER" id="PTHR23151:SF90">
    <property type="entry name" value="DIHYDROLIPOYLLYSINE-RESIDUE ACETYLTRANSFERASE COMPONENT OF PYRUVATE DEHYDROGENASE COMPLEX, MITOCHONDRIAL-RELATED"/>
    <property type="match status" value="1"/>
</dbReference>
<comment type="similarity">
    <text evidence="2 4">Belongs to the 2-oxoacid dehydrogenase family.</text>
</comment>
<evidence type="ECO:0000256" key="1">
    <source>
        <dbReference type="ARBA" id="ARBA00001938"/>
    </source>
</evidence>
<accession>A0A1Y6CP10</accession>
<dbReference type="EC" id="2.3.1.-" evidence="4"/>
<comment type="cofactor">
    <cofactor evidence="1 4">
        <name>(R)-lipoate</name>
        <dbReference type="ChEBI" id="CHEBI:83088"/>
    </cofactor>
</comment>
<evidence type="ECO:0000256" key="2">
    <source>
        <dbReference type="ARBA" id="ARBA00007317"/>
    </source>
</evidence>
<organism evidence="8 9">
    <name type="scientific">Tistlia consotensis USBA 355</name>
    <dbReference type="NCBI Taxonomy" id="560819"/>
    <lineage>
        <taxon>Bacteria</taxon>
        <taxon>Pseudomonadati</taxon>
        <taxon>Pseudomonadota</taxon>
        <taxon>Alphaproteobacteria</taxon>
        <taxon>Rhodospirillales</taxon>
        <taxon>Rhodovibrionaceae</taxon>
        <taxon>Tistlia</taxon>
    </lineage>
</organism>
<feature type="domain" description="Lipoyl-binding" evidence="6">
    <location>
        <begin position="1"/>
        <end position="76"/>
    </location>
</feature>
<dbReference type="Gene3D" id="3.30.559.10">
    <property type="entry name" value="Chloramphenicol acetyltransferase-like domain"/>
    <property type="match status" value="1"/>
</dbReference>
<feature type="region of interest" description="Disordered" evidence="5">
    <location>
        <begin position="83"/>
        <end position="126"/>
    </location>
</feature>
<evidence type="ECO:0000256" key="5">
    <source>
        <dbReference type="SAM" id="MobiDB-lite"/>
    </source>
</evidence>
<evidence type="ECO:0000259" key="6">
    <source>
        <dbReference type="PROSITE" id="PS50968"/>
    </source>
</evidence>
<dbReference type="STRING" id="560819.SAMN05428998_14238"/>
<evidence type="ECO:0000256" key="4">
    <source>
        <dbReference type="RuleBase" id="RU003423"/>
    </source>
</evidence>
<dbReference type="GO" id="GO:0006086">
    <property type="term" value="P:pyruvate decarboxylation to acetyl-CoA"/>
    <property type="evidence" value="ECO:0007669"/>
    <property type="project" value="InterPro"/>
</dbReference>
<dbReference type="Pfam" id="PF00364">
    <property type="entry name" value="Biotin_lipoyl"/>
    <property type="match status" value="1"/>
</dbReference>
<dbReference type="InterPro" id="IPR004167">
    <property type="entry name" value="PSBD"/>
</dbReference>
<dbReference type="InterPro" id="IPR001078">
    <property type="entry name" value="2-oxoacid_DH_actylTfrase"/>
</dbReference>
<keyword evidence="4 8" id="KW-0808">Transferase</keyword>
<proteinExistence type="inferred from homology"/>
<evidence type="ECO:0000259" key="7">
    <source>
        <dbReference type="PROSITE" id="PS51826"/>
    </source>
</evidence>
<keyword evidence="4" id="KW-0012">Acyltransferase</keyword>
<dbReference type="InterPro" id="IPR011053">
    <property type="entry name" value="Single_hybrid_motif"/>
</dbReference>
<dbReference type="Gene3D" id="2.40.50.100">
    <property type="match status" value="1"/>
</dbReference>
<dbReference type="InterPro" id="IPR023213">
    <property type="entry name" value="CAT-like_dom_sf"/>
</dbReference>
<dbReference type="GO" id="GO:0045254">
    <property type="term" value="C:pyruvate dehydrogenase complex"/>
    <property type="evidence" value="ECO:0007669"/>
    <property type="project" value="InterPro"/>
</dbReference>
<reference evidence="8 9" key="1">
    <citation type="submission" date="2017-04" db="EMBL/GenBank/DDBJ databases">
        <authorList>
            <person name="Afonso C.L."/>
            <person name="Miller P.J."/>
            <person name="Scott M.A."/>
            <person name="Spackman E."/>
            <person name="Goraichik I."/>
            <person name="Dimitrov K.M."/>
            <person name="Suarez D.L."/>
            <person name="Swayne D.E."/>
        </authorList>
    </citation>
    <scope>NUCLEOTIDE SEQUENCE [LARGE SCALE GENOMIC DNA]</scope>
    <source>
        <strain evidence="8 9">USBA 355</strain>
    </source>
</reference>
<keyword evidence="3 4" id="KW-0450">Lipoyl</keyword>
<dbReference type="InterPro" id="IPR045257">
    <property type="entry name" value="E2/Pdx1"/>
</dbReference>
<keyword evidence="9" id="KW-1185">Reference proteome</keyword>
<dbReference type="InterPro" id="IPR036625">
    <property type="entry name" value="E3-bd_dom_sf"/>
</dbReference>
<dbReference type="RefSeq" id="WP_085126581.1">
    <property type="nucleotide sequence ID" value="NZ_FWZX01000042.1"/>
</dbReference>
<gene>
    <name evidence="8" type="ORF">SAMN05428998_14238</name>
</gene>
<dbReference type="InterPro" id="IPR000089">
    <property type="entry name" value="Biotin_lipoyl"/>
</dbReference>
<dbReference type="SUPFAM" id="SSF51230">
    <property type="entry name" value="Single hybrid motif"/>
    <property type="match status" value="1"/>
</dbReference>
<dbReference type="Pfam" id="PF02817">
    <property type="entry name" value="E3_binding"/>
    <property type="match status" value="1"/>
</dbReference>
<dbReference type="Proteomes" id="UP000192917">
    <property type="component" value="Unassembled WGS sequence"/>
</dbReference>
<dbReference type="Gene3D" id="4.10.320.10">
    <property type="entry name" value="E3-binding domain"/>
    <property type="match status" value="1"/>
</dbReference>
<dbReference type="PROSITE" id="PS51826">
    <property type="entry name" value="PSBD"/>
    <property type="match status" value="1"/>
</dbReference>
<dbReference type="PROSITE" id="PS50968">
    <property type="entry name" value="BIOTINYL_LIPOYL"/>
    <property type="match status" value="1"/>
</dbReference>
<dbReference type="GO" id="GO:0016746">
    <property type="term" value="F:acyltransferase activity"/>
    <property type="evidence" value="ECO:0007669"/>
    <property type="project" value="UniProtKB-KW"/>
</dbReference>
<dbReference type="SUPFAM" id="SSF52777">
    <property type="entry name" value="CoA-dependent acyltransferases"/>
    <property type="match status" value="1"/>
</dbReference>
<dbReference type="PROSITE" id="PS00189">
    <property type="entry name" value="LIPOYL"/>
    <property type="match status" value="1"/>
</dbReference>
<dbReference type="SUPFAM" id="SSF47005">
    <property type="entry name" value="Peripheral subunit-binding domain of 2-oxo acid dehydrogenase complex"/>
    <property type="match status" value="1"/>
</dbReference>